<dbReference type="AlphaFoldDB" id="A0A502CQ00"/>
<comment type="caution">
    <text evidence="3">The sequence shown here is derived from an EMBL/GenBank/DDBJ whole genome shotgun (WGS) entry which is preliminary data.</text>
</comment>
<feature type="transmembrane region" description="Helical" evidence="2">
    <location>
        <begin position="12"/>
        <end position="33"/>
    </location>
</feature>
<feature type="transmembrane region" description="Helical" evidence="2">
    <location>
        <begin position="63"/>
        <end position="85"/>
    </location>
</feature>
<keyword evidence="4" id="KW-1185">Reference proteome</keyword>
<evidence type="ECO:0000313" key="4">
    <source>
        <dbReference type="Proteomes" id="UP000318413"/>
    </source>
</evidence>
<name>A0A502CQ00_9SPHN</name>
<accession>A0A502CQ00</accession>
<proteinExistence type="predicted"/>
<keyword evidence="2" id="KW-0472">Membrane</keyword>
<dbReference type="RefSeq" id="WP_140865958.1">
    <property type="nucleotide sequence ID" value="NZ_RCZK01000001.1"/>
</dbReference>
<reference evidence="3 4" key="1">
    <citation type="journal article" date="2019" name="Environ. Microbiol.">
        <title>Species interactions and distinct microbial communities in high Arctic permafrost affected cryosols are associated with the CH4 and CO2 gas fluxes.</title>
        <authorList>
            <person name="Altshuler I."/>
            <person name="Hamel J."/>
            <person name="Turney S."/>
            <person name="Magnuson E."/>
            <person name="Levesque R."/>
            <person name="Greer C."/>
            <person name="Whyte L.G."/>
        </authorList>
    </citation>
    <scope>NUCLEOTIDE SEQUENCE [LARGE SCALE GENOMIC DNA]</scope>
    <source>
        <strain evidence="3 4">S5.1</strain>
    </source>
</reference>
<evidence type="ECO:0000313" key="3">
    <source>
        <dbReference type="EMBL" id="TPG15287.1"/>
    </source>
</evidence>
<organism evidence="3 4">
    <name type="scientific">Sphingomonas oligophenolica</name>
    <dbReference type="NCBI Taxonomy" id="301154"/>
    <lineage>
        <taxon>Bacteria</taxon>
        <taxon>Pseudomonadati</taxon>
        <taxon>Pseudomonadota</taxon>
        <taxon>Alphaproteobacteria</taxon>
        <taxon>Sphingomonadales</taxon>
        <taxon>Sphingomonadaceae</taxon>
        <taxon>Sphingomonas</taxon>
    </lineage>
</organism>
<dbReference type="Proteomes" id="UP000318413">
    <property type="component" value="Unassembled WGS sequence"/>
</dbReference>
<dbReference type="OrthoDB" id="7551375at2"/>
<feature type="region of interest" description="Disordered" evidence="1">
    <location>
        <begin position="130"/>
        <end position="161"/>
    </location>
</feature>
<evidence type="ECO:0000256" key="2">
    <source>
        <dbReference type="SAM" id="Phobius"/>
    </source>
</evidence>
<keyword evidence="2" id="KW-0812">Transmembrane</keyword>
<gene>
    <name evidence="3" type="ORF">EAH84_00190</name>
</gene>
<evidence type="ECO:0000256" key="1">
    <source>
        <dbReference type="SAM" id="MobiDB-lite"/>
    </source>
</evidence>
<keyword evidence="2" id="KW-1133">Transmembrane helix</keyword>
<protein>
    <submittedName>
        <fullName evidence="3">Uncharacterized protein</fullName>
    </submittedName>
</protein>
<sequence>MVAIPPSNLKYWIAPVGGLIAGCLAALVALLIPALMLEDLVWNSGIAAVVAVAQPPLGTTARALLALGGGVLVAAVTWSGLFLLFGSGGFFESVLAARAANRKTLDAAVATMADDLPFDDHRIPTLRRADAHPDAPARRPLTARDLGVPMPPVEPTRTAPPVIRDLPADLDQPLSAFDPAAVPDAPREPVRPVSALHSVAPRTAPTLAAGERITSVELPRGPIEDGAPSIESLLRRLERSTRQAHRATAR</sequence>
<dbReference type="EMBL" id="RCZK01000001">
    <property type="protein sequence ID" value="TPG15287.1"/>
    <property type="molecule type" value="Genomic_DNA"/>
</dbReference>